<sequence length="93" mass="10249">MRGSLTAPGSVTDRDDAAVAAVDCRADTEPRHAGCGEPRVCIELYVRHCSSERLKERRAAAPIYVPERNWNPDKPFVRSLLTGTLKTRGLTVL</sequence>
<comment type="caution">
    <text evidence="1">The sequence shown here is derived from an EMBL/GenBank/DDBJ whole genome shotgun (WGS) entry which is preliminary data.</text>
</comment>
<protein>
    <submittedName>
        <fullName evidence="1">Uncharacterized protein</fullName>
    </submittedName>
</protein>
<keyword evidence="2" id="KW-1185">Reference proteome</keyword>
<reference evidence="1" key="1">
    <citation type="submission" date="2020-05" db="EMBL/GenBank/DDBJ databases">
        <title>Large-scale comparative analyses of tick genomes elucidate their genetic diversity and vector capacities.</title>
        <authorList>
            <person name="Jia N."/>
            <person name="Wang J."/>
            <person name="Shi W."/>
            <person name="Du L."/>
            <person name="Sun Y."/>
            <person name="Zhan W."/>
            <person name="Jiang J."/>
            <person name="Wang Q."/>
            <person name="Zhang B."/>
            <person name="Ji P."/>
            <person name="Sakyi L.B."/>
            <person name="Cui X."/>
            <person name="Yuan T."/>
            <person name="Jiang B."/>
            <person name="Yang W."/>
            <person name="Lam T.T.-Y."/>
            <person name="Chang Q."/>
            <person name="Ding S."/>
            <person name="Wang X."/>
            <person name="Zhu J."/>
            <person name="Ruan X."/>
            <person name="Zhao L."/>
            <person name="Wei J."/>
            <person name="Que T."/>
            <person name="Du C."/>
            <person name="Cheng J."/>
            <person name="Dai P."/>
            <person name="Han X."/>
            <person name="Huang E."/>
            <person name="Gao Y."/>
            <person name="Liu J."/>
            <person name="Shao H."/>
            <person name="Ye R."/>
            <person name="Li L."/>
            <person name="Wei W."/>
            <person name="Wang X."/>
            <person name="Wang C."/>
            <person name="Yang T."/>
            <person name="Huo Q."/>
            <person name="Li W."/>
            <person name="Guo W."/>
            <person name="Chen H."/>
            <person name="Zhou L."/>
            <person name="Ni X."/>
            <person name="Tian J."/>
            <person name="Zhou Y."/>
            <person name="Sheng Y."/>
            <person name="Liu T."/>
            <person name="Pan Y."/>
            <person name="Xia L."/>
            <person name="Li J."/>
            <person name="Zhao F."/>
            <person name="Cao W."/>
        </authorList>
    </citation>
    <scope>NUCLEOTIDE SEQUENCE</scope>
    <source>
        <strain evidence="1">Hyas-2018</strain>
    </source>
</reference>
<name>A0ACB7SZB4_HYAAI</name>
<evidence type="ECO:0000313" key="1">
    <source>
        <dbReference type="EMBL" id="KAH6939231.1"/>
    </source>
</evidence>
<organism evidence="1 2">
    <name type="scientific">Hyalomma asiaticum</name>
    <name type="common">Tick</name>
    <dbReference type="NCBI Taxonomy" id="266040"/>
    <lineage>
        <taxon>Eukaryota</taxon>
        <taxon>Metazoa</taxon>
        <taxon>Ecdysozoa</taxon>
        <taxon>Arthropoda</taxon>
        <taxon>Chelicerata</taxon>
        <taxon>Arachnida</taxon>
        <taxon>Acari</taxon>
        <taxon>Parasitiformes</taxon>
        <taxon>Ixodida</taxon>
        <taxon>Ixodoidea</taxon>
        <taxon>Ixodidae</taxon>
        <taxon>Hyalomminae</taxon>
        <taxon>Hyalomma</taxon>
    </lineage>
</organism>
<accession>A0ACB7SZB4</accession>
<dbReference type="Proteomes" id="UP000821845">
    <property type="component" value="Chromosome 2"/>
</dbReference>
<evidence type="ECO:0000313" key="2">
    <source>
        <dbReference type="Proteomes" id="UP000821845"/>
    </source>
</evidence>
<gene>
    <name evidence="1" type="ORF">HPB50_016550</name>
</gene>
<dbReference type="EMBL" id="CM023482">
    <property type="protein sequence ID" value="KAH6939231.1"/>
    <property type="molecule type" value="Genomic_DNA"/>
</dbReference>
<proteinExistence type="predicted"/>